<evidence type="ECO:0008006" key="3">
    <source>
        <dbReference type="Google" id="ProtNLM"/>
    </source>
</evidence>
<keyword evidence="2" id="KW-1185">Reference proteome</keyword>
<organism evidence="1 2">
    <name type="scientific">Sediminitomix flava</name>
    <dbReference type="NCBI Taxonomy" id="379075"/>
    <lineage>
        <taxon>Bacteria</taxon>
        <taxon>Pseudomonadati</taxon>
        <taxon>Bacteroidota</taxon>
        <taxon>Cytophagia</taxon>
        <taxon>Cytophagales</taxon>
        <taxon>Flammeovirgaceae</taxon>
        <taxon>Sediminitomix</taxon>
    </lineage>
</organism>
<sequence length="137" mass="15960">MSSVTLINSEKIKTILYLEFEGVCGIGSDSNIDCDKILEIAVDRVEKFNGCQGLIFDFRSMNYQFGNRFLRLFNTNNIKRNKYFPISIITTSENIENWRSLIEYASLDIEFLNVEKAVFHLEFQSAISSIRRRLNKK</sequence>
<proteinExistence type="predicted"/>
<dbReference type="EMBL" id="QGDO01000030">
    <property type="protein sequence ID" value="PWJ29986.1"/>
    <property type="molecule type" value="Genomic_DNA"/>
</dbReference>
<evidence type="ECO:0000313" key="1">
    <source>
        <dbReference type="EMBL" id="PWJ29986.1"/>
    </source>
</evidence>
<name>A0A315YPG3_SEDFL</name>
<dbReference type="Proteomes" id="UP000245535">
    <property type="component" value="Unassembled WGS sequence"/>
</dbReference>
<comment type="caution">
    <text evidence="1">The sequence shown here is derived from an EMBL/GenBank/DDBJ whole genome shotgun (WGS) entry which is preliminary data.</text>
</comment>
<accession>A0A315YPG3</accession>
<gene>
    <name evidence="1" type="ORF">BC781_1303</name>
</gene>
<protein>
    <recommendedName>
        <fullName evidence="3">STAS domain-containing protein</fullName>
    </recommendedName>
</protein>
<dbReference type="AlphaFoldDB" id="A0A315YPG3"/>
<evidence type="ECO:0000313" key="2">
    <source>
        <dbReference type="Proteomes" id="UP000245535"/>
    </source>
</evidence>
<reference evidence="1 2" key="1">
    <citation type="submission" date="2018-03" db="EMBL/GenBank/DDBJ databases">
        <title>Genomic Encyclopedia of Archaeal and Bacterial Type Strains, Phase II (KMG-II): from individual species to whole genera.</title>
        <authorList>
            <person name="Goeker M."/>
        </authorList>
    </citation>
    <scope>NUCLEOTIDE SEQUENCE [LARGE SCALE GENOMIC DNA]</scope>
    <source>
        <strain evidence="1 2">DSM 28229</strain>
    </source>
</reference>